<dbReference type="Pfam" id="PF01288">
    <property type="entry name" value="HPPK"/>
    <property type="match status" value="1"/>
</dbReference>
<evidence type="ECO:0000256" key="10">
    <source>
        <dbReference type="ARBA" id="ARBA00029409"/>
    </source>
</evidence>
<proteinExistence type="inferred from homology"/>
<dbReference type="EMBL" id="CP031367">
    <property type="protein sequence ID" value="AXK49348.1"/>
    <property type="molecule type" value="Genomic_DNA"/>
</dbReference>
<gene>
    <name evidence="14" type="primary">folK</name>
    <name evidence="14" type="ORF">ATR_1509</name>
    <name evidence="15" type="ORF">CRU87_07260</name>
</gene>
<organism evidence="14 16">
    <name type="scientific">Aliarcobacter trophiarum LMG 25534</name>
    <dbReference type="NCBI Taxonomy" id="1032241"/>
    <lineage>
        <taxon>Bacteria</taxon>
        <taxon>Pseudomonadati</taxon>
        <taxon>Campylobacterota</taxon>
        <taxon>Epsilonproteobacteria</taxon>
        <taxon>Campylobacterales</taxon>
        <taxon>Arcobacteraceae</taxon>
        <taxon>Aliarcobacter</taxon>
    </lineage>
</organism>
<dbReference type="Proteomes" id="UP000289132">
    <property type="component" value="Unassembled WGS sequence"/>
</dbReference>
<evidence type="ECO:0000256" key="4">
    <source>
        <dbReference type="ARBA" id="ARBA00016218"/>
    </source>
</evidence>
<dbReference type="Proteomes" id="UP000254504">
    <property type="component" value="Chromosome"/>
</dbReference>
<evidence type="ECO:0000256" key="5">
    <source>
        <dbReference type="ARBA" id="ARBA00022679"/>
    </source>
</evidence>
<evidence type="ECO:0000313" key="16">
    <source>
        <dbReference type="Proteomes" id="UP000254504"/>
    </source>
</evidence>
<evidence type="ECO:0000256" key="9">
    <source>
        <dbReference type="ARBA" id="ARBA00022909"/>
    </source>
</evidence>
<dbReference type="GO" id="GO:0005524">
    <property type="term" value="F:ATP binding"/>
    <property type="evidence" value="ECO:0007669"/>
    <property type="project" value="UniProtKB-KW"/>
</dbReference>
<keyword evidence="6" id="KW-0547">Nucleotide-binding</keyword>
<dbReference type="SUPFAM" id="SSF55083">
    <property type="entry name" value="6-hydroxymethyl-7,8-dihydropterin pyrophosphokinase, HPPK"/>
    <property type="match status" value="1"/>
</dbReference>
<dbReference type="RefSeq" id="WP_115428831.1">
    <property type="nucleotide sequence ID" value="NZ_CP031367.1"/>
</dbReference>
<dbReference type="GO" id="GO:0016301">
    <property type="term" value="F:kinase activity"/>
    <property type="evidence" value="ECO:0007669"/>
    <property type="project" value="UniProtKB-KW"/>
</dbReference>
<evidence type="ECO:0000256" key="11">
    <source>
        <dbReference type="ARBA" id="ARBA00029766"/>
    </source>
</evidence>
<evidence type="ECO:0000256" key="2">
    <source>
        <dbReference type="ARBA" id="ARBA00005810"/>
    </source>
</evidence>
<comment type="function">
    <text evidence="10">Catalyzes the transfer of pyrophosphate from adenosine triphosphate (ATP) to 6-hydroxymethyl-7,8-dihydropterin, an enzymatic step in folate biosynthesis pathway.</text>
</comment>
<dbReference type="CDD" id="cd00483">
    <property type="entry name" value="HPPK"/>
    <property type="match status" value="1"/>
</dbReference>
<dbReference type="AlphaFoldDB" id="A0AAD0QK31"/>
<name>A0AAD0QK31_9BACT</name>
<evidence type="ECO:0000313" key="17">
    <source>
        <dbReference type="Proteomes" id="UP000289132"/>
    </source>
</evidence>
<keyword evidence="9" id="KW-0289">Folate biosynthesis</keyword>
<evidence type="ECO:0000256" key="3">
    <source>
        <dbReference type="ARBA" id="ARBA00013253"/>
    </source>
</evidence>
<evidence type="ECO:0000259" key="13">
    <source>
        <dbReference type="Pfam" id="PF01288"/>
    </source>
</evidence>
<reference evidence="15 17" key="1">
    <citation type="submission" date="2017-10" db="EMBL/GenBank/DDBJ databases">
        <title>Genomics of the genus Arcobacter.</title>
        <authorList>
            <person name="Perez-Cataluna A."/>
            <person name="Figueras M.J."/>
        </authorList>
    </citation>
    <scope>NUCLEOTIDE SEQUENCE [LARGE SCALE GENOMIC DNA]</scope>
    <source>
        <strain evidence="15 17">LMG 25534</strain>
    </source>
</reference>
<dbReference type="Gene3D" id="3.30.70.560">
    <property type="entry name" value="7,8-Dihydro-6-hydroxymethylpterin-pyrophosphokinase HPPK"/>
    <property type="match status" value="1"/>
</dbReference>
<dbReference type="PANTHER" id="PTHR43071">
    <property type="entry name" value="2-AMINO-4-HYDROXY-6-HYDROXYMETHYLDIHYDROPTERIDINE PYROPHOSPHOKINASE"/>
    <property type="match status" value="1"/>
</dbReference>
<dbReference type="InterPro" id="IPR035907">
    <property type="entry name" value="Hppk_sf"/>
</dbReference>
<comment type="similarity">
    <text evidence="2">Belongs to the HPPK family.</text>
</comment>
<keyword evidence="5 14" id="KW-0808">Transferase</keyword>
<evidence type="ECO:0000256" key="8">
    <source>
        <dbReference type="ARBA" id="ARBA00022840"/>
    </source>
</evidence>
<evidence type="ECO:0000256" key="6">
    <source>
        <dbReference type="ARBA" id="ARBA00022741"/>
    </source>
</evidence>
<dbReference type="EC" id="2.7.6.3" evidence="3"/>
<evidence type="ECO:0000256" key="1">
    <source>
        <dbReference type="ARBA" id="ARBA00005051"/>
    </source>
</evidence>
<evidence type="ECO:0000256" key="12">
    <source>
        <dbReference type="ARBA" id="ARBA00033413"/>
    </source>
</evidence>
<keyword evidence="7" id="KW-0418">Kinase</keyword>
<dbReference type="InterPro" id="IPR000550">
    <property type="entry name" value="Hppk"/>
</dbReference>
<evidence type="ECO:0000313" key="15">
    <source>
        <dbReference type="EMBL" id="RXJ90086.1"/>
    </source>
</evidence>
<keyword evidence="17" id="KW-1185">Reference proteome</keyword>
<keyword evidence="8" id="KW-0067">ATP-binding</keyword>
<comment type="pathway">
    <text evidence="1">Cofactor biosynthesis; tetrahydrofolate biosynthesis; 2-amino-4-hydroxy-6-hydroxymethyl-7,8-dihydropteridine diphosphate from 7,8-dihydroneopterin triphosphate: step 4/4.</text>
</comment>
<accession>A0AAD0QK31</accession>
<protein>
    <recommendedName>
        <fullName evidence="4">2-amino-4-hydroxy-6-hydroxymethyldihydropteridine pyrophosphokinase</fullName>
        <ecNumber evidence="3">2.7.6.3</ecNumber>
    </recommendedName>
    <alternativeName>
        <fullName evidence="11">6-hydroxymethyl-7,8-dihydropterin pyrophosphokinase</fullName>
    </alternativeName>
    <alternativeName>
        <fullName evidence="12">7,8-dihydro-6-hydroxymethylpterin-pyrophosphokinase</fullName>
    </alternativeName>
</protein>
<dbReference type="GO" id="GO:0003848">
    <property type="term" value="F:2-amino-4-hydroxy-6-hydroxymethyldihydropteridine diphosphokinase activity"/>
    <property type="evidence" value="ECO:0007669"/>
    <property type="project" value="UniProtKB-EC"/>
</dbReference>
<dbReference type="PANTHER" id="PTHR43071:SF1">
    <property type="entry name" value="2-AMINO-4-HYDROXY-6-HYDROXYMETHYLDIHYDROPTERIDINE PYROPHOSPHOKINASE"/>
    <property type="match status" value="1"/>
</dbReference>
<dbReference type="KEGG" id="atp:ATR_1509"/>
<dbReference type="NCBIfam" id="TIGR01498">
    <property type="entry name" value="folK"/>
    <property type="match status" value="1"/>
</dbReference>
<dbReference type="EMBL" id="PDKD01000012">
    <property type="protein sequence ID" value="RXJ90086.1"/>
    <property type="molecule type" value="Genomic_DNA"/>
</dbReference>
<reference evidence="14 16" key="2">
    <citation type="submission" date="2018-07" db="EMBL/GenBank/DDBJ databases">
        <title>Complete genome of the Arcobacter trophiarum type strain LMG 25534.</title>
        <authorList>
            <person name="Miller W.G."/>
            <person name="Yee E."/>
        </authorList>
    </citation>
    <scope>NUCLEOTIDE SEQUENCE [LARGE SCALE GENOMIC DNA]</scope>
    <source>
        <strain evidence="14 16">LMG 25534</strain>
    </source>
</reference>
<evidence type="ECO:0000256" key="7">
    <source>
        <dbReference type="ARBA" id="ARBA00022777"/>
    </source>
</evidence>
<feature type="domain" description="7,8-dihydro-6-hydroxymethylpterin-pyrophosphokinase" evidence="13">
    <location>
        <begin position="33"/>
        <end position="159"/>
    </location>
</feature>
<dbReference type="GO" id="GO:0046656">
    <property type="term" value="P:folic acid biosynthetic process"/>
    <property type="evidence" value="ECO:0007669"/>
    <property type="project" value="UniProtKB-KW"/>
</dbReference>
<evidence type="ECO:0000313" key="14">
    <source>
        <dbReference type="EMBL" id="AXK49348.1"/>
    </source>
</evidence>
<sequence>MKKKLTEDLTLFYFPNFPKKFNTTSKKRYSVTIGIGGNIGDTKKIFDNFLLCLKKDLRFTILMTSPLLQNPPFGFLEQRWFLNGIILLKTDLCPNDFLKAMQRYEKKFGRKRSFQDAPRTLDIDIIFFDNKKIDTKKLTIPHKNWANRESVIIPLKRIKNERKKTESNGGYEWRN</sequence>